<dbReference type="PROSITE" id="PS50109">
    <property type="entry name" value="HIS_KIN"/>
    <property type="match status" value="1"/>
</dbReference>
<dbReference type="NCBIfam" id="NF008293">
    <property type="entry name" value="PRK11073.1"/>
    <property type="match status" value="1"/>
</dbReference>
<dbReference type="PANTHER" id="PTHR43065:SF16">
    <property type="entry name" value="SENSORY HISTIDINE KINASE_PHOSPHATASE NTRB"/>
    <property type="match status" value="1"/>
</dbReference>
<dbReference type="AlphaFoldDB" id="A0A1T4VUV7"/>
<evidence type="ECO:0000256" key="1">
    <source>
        <dbReference type="ARBA" id="ARBA00000085"/>
    </source>
</evidence>
<dbReference type="InterPro" id="IPR003661">
    <property type="entry name" value="HisK_dim/P_dom"/>
</dbReference>
<evidence type="ECO:0000256" key="13">
    <source>
        <dbReference type="ARBA" id="ARBA00042313"/>
    </source>
</evidence>
<feature type="domain" description="Histidine kinase" evidence="15">
    <location>
        <begin position="136"/>
        <end position="348"/>
    </location>
</feature>
<dbReference type="Proteomes" id="UP000190460">
    <property type="component" value="Unassembled WGS sequence"/>
</dbReference>
<dbReference type="InterPro" id="IPR036097">
    <property type="entry name" value="HisK_dim/P_sf"/>
</dbReference>
<proteinExistence type="predicted"/>
<protein>
    <recommendedName>
        <fullName evidence="12">Sensory histidine kinase/phosphatase NtrB</fullName>
        <ecNumber evidence="2">2.7.13.3</ecNumber>
    </recommendedName>
    <alternativeName>
        <fullName evidence="13">Nitrogen regulation protein NR(II)</fullName>
    </alternativeName>
    <alternativeName>
        <fullName evidence="14">Nitrogen regulator II</fullName>
    </alternativeName>
</protein>
<evidence type="ECO:0000256" key="9">
    <source>
        <dbReference type="ARBA" id="ARBA00023012"/>
    </source>
</evidence>
<dbReference type="GO" id="GO:0000155">
    <property type="term" value="F:phosphorelay sensor kinase activity"/>
    <property type="evidence" value="ECO:0007669"/>
    <property type="project" value="InterPro"/>
</dbReference>
<dbReference type="InterPro" id="IPR003594">
    <property type="entry name" value="HATPase_dom"/>
</dbReference>
<dbReference type="PANTHER" id="PTHR43065">
    <property type="entry name" value="SENSOR HISTIDINE KINASE"/>
    <property type="match status" value="1"/>
</dbReference>
<evidence type="ECO:0000313" key="17">
    <source>
        <dbReference type="Proteomes" id="UP000190460"/>
    </source>
</evidence>
<dbReference type="CDD" id="cd00130">
    <property type="entry name" value="PAS"/>
    <property type="match status" value="1"/>
</dbReference>
<dbReference type="EC" id="2.7.13.3" evidence="2"/>
<accession>A0A1T4VUV7</accession>
<dbReference type="Gene3D" id="3.30.450.20">
    <property type="entry name" value="PAS domain"/>
    <property type="match status" value="1"/>
</dbReference>
<dbReference type="Pfam" id="PF00989">
    <property type="entry name" value="PAS"/>
    <property type="match status" value="1"/>
</dbReference>
<evidence type="ECO:0000313" key="16">
    <source>
        <dbReference type="EMBL" id="SKA68762.1"/>
    </source>
</evidence>
<evidence type="ECO:0000256" key="12">
    <source>
        <dbReference type="ARBA" id="ARBA00039567"/>
    </source>
</evidence>
<dbReference type="InterPro" id="IPR000014">
    <property type="entry name" value="PAS"/>
</dbReference>
<dbReference type="InterPro" id="IPR013767">
    <property type="entry name" value="PAS_fold"/>
</dbReference>
<organism evidence="16 17">
    <name type="scientific">Thiothrix eikelboomii</name>
    <dbReference type="NCBI Taxonomy" id="92487"/>
    <lineage>
        <taxon>Bacteria</taxon>
        <taxon>Pseudomonadati</taxon>
        <taxon>Pseudomonadota</taxon>
        <taxon>Gammaproteobacteria</taxon>
        <taxon>Thiotrichales</taxon>
        <taxon>Thiotrichaceae</taxon>
        <taxon>Thiothrix</taxon>
    </lineage>
</organism>
<dbReference type="SUPFAM" id="SSF47384">
    <property type="entry name" value="Homodimeric domain of signal transducing histidine kinase"/>
    <property type="match status" value="1"/>
</dbReference>
<evidence type="ECO:0000256" key="2">
    <source>
        <dbReference type="ARBA" id="ARBA00012438"/>
    </source>
</evidence>
<dbReference type="Gene3D" id="1.10.287.130">
    <property type="match status" value="1"/>
</dbReference>
<dbReference type="InterPro" id="IPR004358">
    <property type="entry name" value="Sig_transdc_His_kin-like_C"/>
</dbReference>
<comment type="catalytic activity">
    <reaction evidence="1">
        <text>ATP + protein L-histidine = ADP + protein N-phospho-L-histidine.</text>
        <dbReference type="EC" id="2.7.13.3"/>
    </reaction>
</comment>
<dbReference type="Pfam" id="PF00512">
    <property type="entry name" value="HisKA"/>
    <property type="match status" value="1"/>
</dbReference>
<evidence type="ECO:0000256" key="6">
    <source>
        <dbReference type="ARBA" id="ARBA00022777"/>
    </source>
</evidence>
<dbReference type="Pfam" id="PF02518">
    <property type="entry name" value="HATPase_c"/>
    <property type="match status" value="1"/>
</dbReference>
<evidence type="ECO:0000256" key="14">
    <source>
        <dbReference type="ARBA" id="ARBA00043094"/>
    </source>
</evidence>
<dbReference type="Gene3D" id="3.30.565.10">
    <property type="entry name" value="Histidine kinase-like ATPase, C-terminal domain"/>
    <property type="match status" value="1"/>
</dbReference>
<dbReference type="GO" id="GO:0006355">
    <property type="term" value="P:regulation of DNA-templated transcription"/>
    <property type="evidence" value="ECO:0007669"/>
    <property type="project" value="InterPro"/>
</dbReference>
<evidence type="ECO:0000256" key="7">
    <source>
        <dbReference type="ARBA" id="ARBA00022801"/>
    </source>
</evidence>
<keyword evidence="4" id="KW-0808">Transferase</keyword>
<keyword evidence="9" id="KW-0902">Two-component regulatory system</keyword>
<evidence type="ECO:0000256" key="5">
    <source>
        <dbReference type="ARBA" id="ARBA00022741"/>
    </source>
</evidence>
<comment type="function">
    <text evidence="11">Member of the two-component regulatory system NtrB/NtrC, which controls expression of the nitrogen-regulated (ntr) genes in response to nitrogen limitation. Under conditions of nitrogen limitation, NtrB autophosphorylates and transfers the phosphoryl group to NtrC. In the presence of nitrogen, acts as a phosphatase that dephosphorylates and inactivates NtrC.</text>
</comment>
<keyword evidence="10" id="KW-0535">Nitrogen fixation</keyword>
<dbReference type="PRINTS" id="PR00344">
    <property type="entry name" value="BCTRLSENSOR"/>
</dbReference>
<dbReference type="InterPro" id="IPR036890">
    <property type="entry name" value="HATPase_C_sf"/>
</dbReference>
<keyword evidence="3" id="KW-0597">Phosphoprotein</keyword>
<name>A0A1T4VUV7_9GAMM</name>
<keyword evidence="5" id="KW-0547">Nucleotide-binding</keyword>
<dbReference type="SMART" id="SM00387">
    <property type="entry name" value="HATPase_c"/>
    <property type="match status" value="1"/>
</dbReference>
<evidence type="ECO:0000256" key="10">
    <source>
        <dbReference type="ARBA" id="ARBA00023231"/>
    </source>
</evidence>
<evidence type="ECO:0000256" key="4">
    <source>
        <dbReference type="ARBA" id="ARBA00022679"/>
    </source>
</evidence>
<sequence>MNDDNLMDLMACAVVVLDADLCVAYMNQSAEMLFGQSLQRMRSSNITYLVHSDVFHAQLRLAWQLNEPQAVREQVMYLLDEQPITVDCIITPVYEYEPRKITGLLLEMQRVDRQMRIVREKQILNQQQAVHELVRGIAHEIKNPLGGLRGAAQLLEAELENPELKEYTQIIIAEADRLKHLVNGMLGPGKLPCREPVNIHEVLEYVRNLVEIEGAANVRFIRDYDPSIPELLGDRGQLVQVCLNIVNNAVRAVGESGTIWLRTRILRQFTIQQRRHRLVLRADICDDGEGVPAHLIDKIFLPMVSGHADGSGLGLAIAQALLRQHGGLIQCESVSGYTCFSILIPLDRGEGTDGNQPG</sequence>
<evidence type="ECO:0000256" key="3">
    <source>
        <dbReference type="ARBA" id="ARBA00022553"/>
    </source>
</evidence>
<dbReference type="EMBL" id="FUYB01000001">
    <property type="protein sequence ID" value="SKA68762.1"/>
    <property type="molecule type" value="Genomic_DNA"/>
</dbReference>
<gene>
    <name evidence="16" type="ORF">SAMN02745130_00357</name>
</gene>
<dbReference type="CDD" id="cd00082">
    <property type="entry name" value="HisKA"/>
    <property type="match status" value="1"/>
</dbReference>
<evidence type="ECO:0000256" key="11">
    <source>
        <dbReference type="ARBA" id="ARBA00037696"/>
    </source>
</evidence>
<keyword evidence="8" id="KW-0067">ATP-binding</keyword>
<dbReference type="STRING" id="92487.SAMN02745130_00357"/>
<dbReference type="InterPro" id="IPR005467">
    <property type="entry name" value="His_kinase_dom"/>
</dbReference>
<dbReference type="GO" id="GO:0005524">
    <property type="term" value="F:ATP binding"/>
    <property type="evidence" value="ECO:0007669"/>
    <property type="project" value="UniProtKB-KW"/>
</dbReference>
<dbReference type="SMART" id="SM00388">
    <property type="entry name" value="HisKA"/>
    <property type="match status" value="1"/>
</dbReference>
<keyword evidence="7" id="KW-0378">Hydrolase</keyword>
<dbReference type="SUPFAM" id="SSF55785">
    <property type="entry name" value="PYP-like sensor domain (PAS domain)"/>
    <property type="match status" value="1"/>
</dbReference>
<keyword evidence="17" id="KW-1185">Reference proteome</keyword>
<evidence type="ECO:0000259" key="15">
    <source>
        <dbReference type="PROSITE" id="PS50109"/>
    </source>
</evidence>
<dbReference type="InterPro" id="IPR035965">
    <property type="entry name" value="PAS-like_dom_sf"/>
</dbReference>
<reference evidence="16 17" key="1">
    <citation type="submission" date="2017-02" db="EMBL/GenBank/DDBJ databases">
        <authorList>
            <person name="Peterson S.W."/>
        </authorList>
    </citation>
    <scope>NUCLEOTIDE SEQUENCE [LARGE SCALE GENOMIC DNA]</scope>
    <source>
        <strain evidence="16 17">ATCC 49788</strain>
    </source>
</reference>
<evidence type="ECO:0000256" key="8">
    <source>
        <dbReference type="ARBA" id="ARBA00022840"/>
    </source>
</evidence>
<dbReference type="GO" id="GO:0016787">
    <property type="term" value="F:hydrolase activity"/>
    <property type="evidence" value="ECO:0007669"/>
    <property type="project" value="UniProtKB-KW"/>
</dbReference>
<keyword evidence="6 16" id="KW-0418">Kinase</keyword>
<dbReference type="SUPFAM" id="SSF55874">
    <property type="entry name" value="ATPase domain of HSP90 chaperone/DNA topoisomerase II/histidine kinase"/>
    <property type="match status" value="1"/>
</dbReference>